<accession>A0A4R6JKA8</accession>
<dbReference type="PRINTS" id="PR00038">
    <property type="entry name" value="HTHLUXR"/>
</dbReference>
<keyword evidence="2" id="KW-0067">ATP-binding</keyword>
<dbReference type="InterPro" id="IPR027417">
    <property type="entry name" value="P-loop_NTPase"/>
</dbReference>
<evidence type="ECO:0000313" key="4">
    <source>
        <dbReference type="EMBL" id="TDO36644.1"/>
    </source>
</evidence>
<dbReference type="SUPFAM" id="SSF46894">
    <property type="entry name" value="C-terminal effector domain of the bipartite response regulators"/>
    <property type="match status" value="1"/>
</dbReference>
<dbReference type="InterPro" id="IPR041664">
    <property type="entry name" value="AAA_16"/>
</dbReference>
<dbReference type="EMBL" id="SNWR01000001">
    <property type="protein sequence ID" value="TDO36644.1"/>
    <property type="molecule type" value="Genomic_DNA"/>
</dbReference>
<dbReference type="PANTHER" id="PTHR16305:SF35">
    <property type="entry name" value="TRANSCRIPTIONAL ACTIVATOR DOMAIN"/>
    <property type="match status" value="1"/>
</dbReference>
<dbReference type="SMART" id="SM00421">
    <property type="entry name" value="HTH_LUXR"/>
    <property type="match status" value="1"/>
</dbReference>
<dbReference type="Pfam" id="PF13191">
    <property type="entry name" value="AAA_16"/>
    <property type="match status" value="1"/>
</dbReference>
<dbReference type="GO" id="GO:0003677">
    <property type="term" value="F:DNA binding"/>
    <property type="evidence" value="ECO:0007669"/>
    <property type="project" value="InterPro"/>
</dbReference>
<dbReference type="PANTHER" id="PTHR16305">
    <property type="entry name" value="TESTICULAR SOLUBLE ADENYLYL CYCLASE"/>
    <property type="match status" value="1"/>
</dbReference>
<reference evidence="4 5" key="1">
    <citation type="submission" date="2019-03" db="EMBL/GenBank/DDBJ databases">
        <title>Sequencing the genomes of 1000 actinobacteria strains.</title>
        <authorList>
            <person name="Klenk H.-P."/>
        </authorList>
    </citation>
    <scope>NUCLEOTIDE SEQUENCE [LARGE SCALE GENOMIC DNA]</scope>
    <source>
        <strain evidence="4 5">DSM 43805</strain>
    </source>
</reference>
<comment type="caution">
    <text evidence="4">The sequence shown here is derived from an EMBL/GenBank/DDBJ whole genome shotgun (WGS) entry which is preliminary data.</text>
</comment>
<name>A0A4R6JKA8_9ACTN</name>
<dbReference type="InterPro" id="IPR000792">
    <property type="entry name" value="Tscrpt_reg_LuxR_C"/>
</dbReference>
<dbReference type="GO" id="GO:0005524">
    <property type="term" value="F:ATP binding"/>
    <property type="evidence" value="ECO:0007669"/>
    <property type="project" value="UniProtKB-KW"/>
</dbReference>
<keyword evidence="5" id="KW-1185">Reference proteome</keyword>
<evidence type="ECO:0000256" key="2">
    <source>
        <dbReference type="ARBA" id="ARBA00022840"/>
    </source>
</evidence>
<dbReference type="Proteomes" id="UP000294901">
    <property type="component" value="Unassembled WGS sequence"/>
</dbReference>
<evidence type="ECO:0000313" key="5">
    <source>
        <dbReference type="Proteomes" id="UP000294901"/>
    </source>
</evidence>
<dbReference type="Pfam" id="PF00196">
    <property type="entry name" value="GerE"/>
    <property type="match status" value="1"/>
</dbReference>
<organism evidence="4 5">
    <name type="scientific">Paractinoplanes brasiliensis</name>
    <dbReference type="NCBI Taxonomy" id="52695"/>
    <lineage>
        <taxon>Bacteria</taxon>
        <taxon>Bacillati</taxon>
        <taxon>Actinomycetota</taxon>
        <taxon>Actinomycetes</taxon>
        <taxon>Micromonosporales</taxon>
        <taxon>Micromonosporaceae</taxon>
        <taxon>Paractinoplanes</taxon>
    </lineage>
</organism>
<dbReference type="OrthoDB" id="8482304at2"/>
<evidence type="ECO:0000259" key="3">
    <source>
        <dbReference type="PROSITE" id="PS50043"/>
    </source>
</evidence>
<dbReference type="InterPro" id="IPR016032">
    <property type="entry name" value="Sig_transdc_resp-reg_C-effctor"/>
</dbReference>
<dbReference type="GO" id="GO:0006355">
    <property type="term" value="P:regulation of DNA-templated transcription"/>
    <property type="evidence" value="ECO:0007669"/>
    <property type="project" value="InterPro"/>
</dbReference>
<dbReference type="GO" id="GO:0004016">
    <property type="term" value="F:adenylate cyclase activity"/>
    <property type="evidence" value="ECO:0007669"/>
    <property type="project" value="TreeGrafter"/>
</dbReference>
<dbReference type="CDD" id="cd06170">
    <property type="entry name" value="LuxR_C_like"/>
    <property type="match status" value="1"/>
</dbReference>
<dbReference type="GO" id="GO:0005737">
    <property type="term" value="C:cytoplasm"/>
    <property type="evidence" value="ECO:0007669"/>
    <property type="project" value="TreeGrafter"/>
</dbReference>
<dbReference type="RefSeq" id="WP_133871366.1">
    <property type="nucleotide sequence ID" value="NZ_BOMD01000126.1"/>
</dbReference>
<dbReference type="SUPFAM" id="SSF52540">
    <property type="entry name" value="P-loop containing nucleoside triphosphate hydrolases"/>
    <property type="match status" value="1"/>
</dbReference>
<protein>
    <submittedName>
        <fullName evidence="4">Regulatory LuxR family protein</fullName>
    </submittedName>
</protein>
<keyword evidence="1" id="KW-0547">Nucleotide-binding</keyword>
<proteinExistence type="predicted"/>
<sequence>MTTTKEIHQALPESALHGRDDLLGTLDAGVAAALNGHGRVLLVEGHCGSGKTRMLYEARRRAERAGIRVLFGEALDGQQAMPFAPLLAATVGSVPPVGDPYAARTLGASADLRFWVVHDLQAALASAASGEPLAVLLDDLNRADAGTMMALPALTTGLRHVGVLWVLSFCHGRDGGPAVREALSHLDDADAQRLSLAPLRSRETAAVVADFAGAPPDPDLLALAEQAMGNPSVLLELLRGLREENRLGVVNGHATVCGGPVPRRLVEVVVERLGRLSAEAQQLMRVAAMLPRQFTVAELAGMLERRTADLVAPIEETVRADLLISEAGRLRFRHDLLRQAARESLPGALRQALQADAVGVTDQVTPAAAPPVATRSAVRRRPEGRLAYHLWMAGEAEAAAAEARHDLGNADADDETRGFALLTLAGVDIARGESVEATARLDELLGRDYADAGAPLRKVHIANMLHCLGRPDEAAELLMAAQQSARRDGDGPLINLCAQFSGMLSVASGRIDDARGRAEATALPLNETGGDDFTSVLQMITYAELARHTGKNGPRRAAQVLAHRAQSEDLPANRRWATRVRAELAAPGEPLEAVRLLGDDPLRPAGPPMPADQHFLAFAARLAAEVRDQALGDRVRAVATTLHGGSTASPAFAGVSAYVLGIVDHDVERLHTAAQALHGVRPLLYAAAREEIGNTLARQGRLSSAATQWNLATETYVVCGAGADVRRLAERLRRHAGPRSRRPVTGWAALTDMERKVVRLVAGGATNREAALELFLSPHTVSTHLRRAFAKLDINSRVQLANRLHDIGG</sequence>
<dbReference type="InterPro" id="IPR036388">
    <property type="entry name" value="WH-like_DNA-bd_sf"/>
</dbReference>
<gene>
    <name evidence="4" type="ORF">C8E87_0225</name>
</gene>
<dbReference type="AlphaFoldDB" id="A0A4R6JKA8"/>
<dbReference type="PROSITE" id="PS50043">
    <property type="entry name" value="HTH_LUXR_2"/>
    <property type="match status" value="1"/>
</dbReference>
<feature type="domain" description="HTH luxR-type" evidence="3">
    <location>
        <begin position="743"/>
        <end position="808"/>
    </location>
</feature>
<evidence type="ECO:0000256" key="1">
    <source>
        <dbReference type="ARBA" id="ARBA00022741"/>
    </source>
</evidence>
<dbReference type="Gene3D" id="1.10.10.10">
    <property type="entry name" value="Winged helix-like DNA-binding domain superfamily/Winged helix DNA-binding domain"/>
    <property type="match status" value="1"/>
</dbReference>